<gene>
    <name evidence="9" type="ORF">RMCN_0696</name>
</gene>
<reference evidence="9 10" key="1">
    <citation type="journal article" date="2016" name="Genome Announc.">
        <title>Draft Genome Sequences of Five Rapidly Growing Mycobacterium Species, M. thermoresistibile, M. fortuitum subsp. acetamidolyticum, M. canariasense, M. brisbanense, and M. novocastrense.</title>
        <authorList>
            <person name="Katahira K."/>
            <person name="Ogura Y."/>
            <person name="Gotoh Y."/>
            <person name="Hayashi T."/>
        </authorList>
    </citation>
    <scope>NUCLEOTIDE SEQUENCE [LARGE SCALE GENOMIC DNA]</scope>
    <source>
        <strain evidence="9 10">JCM18114</strain>
    </source>
</reference>
<dbReference type="Pfam" id="PF04539">
    <property type="entry name" value="Sigma70_r3"/>
    <property type="match status" value="1"/>
</dbReference>
<protein>
    <submittedName>
        <fullName evidence="9">Sigma-70 family RNA polymerase sigma factor</fullName>
    </submittedName>
</protein>
<dbReference type="Pfam" id="PF04542">
    <property type="entry name" value="Sigma70_r2"/>
    <property type="match status" value="1"/>
</dbReference>
<dbReference type="Gene3D" id="1.20.120.1810">
    <property type="match status" value="1"/>
</dbReference>
<feature type="domain" description="RNA polymerase sigma-70 region 2" evidence="7">
    <location>
        <begin position="37"/>
        <end position="105"/>
    </location>
</feature>
<feature type="domain" description="RNA polymerase sigma-70 region 3" evidence="6">
    <location>
        <begin position="119"/>
        <end position="178"/>
    </location>
</feature>
<dbReference type="SUPFAM" id="SSF88946">
    <property type="entry name" value="Sigma2 domain of RNA polymerase sigma factors"/>
    <property type="match status" value="1"/>
</dbReference>
<evidence type="ECO:0000256" key="5">
    <source>
        <dbReference type="SAM" id="MobiDB-lite"/>
    </source>
</evidence>
<keyword evidence="3" id="KW-0238">DNA-binding</keyword>
<keyword evidence="1" id="KW-0805">Transcription regulation</keyword>
<evidence type="ECO:0000259" key="6">
    <source>
        <dbReference type="Pfam" id="PF04539"/>
    </source>
</evidence>
<dbReference type="InterPro" id="IPR000943">
    <property type="entry name" value="RNA_pol_sigma70"/>
</dbReference>
<dbReference type="SUPFAM" id="SSF88659">
    <property type="entry name" value="Sigma3 and sigma4 domains of RNA polymerase sigma factors"/>
    <property type="match status" value="2"/>
</dbReference>
<comment type="caution">
    <text evidence="9">The sequence shown here is derived from an EMBL/GenBank/DDBJ whole genome shotgun (WGS) entry which is preliminary data.</text>
</comment>
<dbReference type="PANTHER" id="PTHR30385:SF4">
    <property type="entry name" value="RNA POLYMERASE SIGMA-E FACTOR"/>
    <property type="match status" value="1"/>
</dbReference>
<dbReference type="NCBIfam" id="NF005514">
    <property type="entry name" value="PRK07122.1"/>
    <property type="match status" value="1"/>
</dbReference>
<keyword evidence="2" id="KW-0731">Sigma factor</keyword>
<evidence type="ECO:0000259" key="8">
    <source>
        <dbReference type="Pfam" id="PF04545"/>
    </source>
</evidence>
<dbReference type="InterPro" id="IPR013324">
    <property type="entry name" value="RNA_pol_sigma_r3/r4-like"/>
</dbReference>
<keyword evidence="4" id="KW-0804">Transcription</keyword>
<dbReference type="InterPro" id="IPR013325">
    <property type="entry name" value="RNA_pol_sigma_r2"/>
</dbReference>
<dbReference type="CDD" id="cd06171">
    <property type="entry name" value="Sigma70_r4"/>
    <property type="match status" value="1"/>
</dbReference>
<dbReference type="PRINTS" id="PR00046">
    <property type="entry name" value="SIGMA70FCT"/>
</dbReference>
<evidence type="ECO:0000256" key="3">
    <source>
        <dbReference type="ARBA" id="ARBA00023125"/>
    </source>
</evidence>
<dbReference type="InterPro" id="IPR014322">
    <property type="entry name" value="RNA_pol_sigma-B/F/G"/>
</dbReference>
<dbReference type="NCBIfam" id="TIGR02980">
    <property type="entry name" value="SigBFG"/>
    <property type="match status" value="1"/>
</dbReference>
<dbReference type="Proteomes" id="UP000069773">
    <property type="component" value="Unassembled WGS sequence"/>
</dbReference>
<evidence type="ECO:0000256" key="1">
    <source>
        <dbReference type="ARBA" id="ARBA00023015"/>
    </source>
</evidence>
<dbReference type="EMBL" id="BCTA01000011">
    <property type="protein sequence ID" value="GAT07563.1"/>
    <property type="molecule type" value="Genomic_DNA"/>
</dbReference>
<dbReference type="InterPro" id="IPR007624">
    <property type="entry name" value="RNA_pol_sigma70_r3"/>
</dbReference>
<evidence type="ECO:0000256" key="2">
    <source>
        <dbReference type="ARBA" id="ARBA00023082"/>
    </source>
</evidence>
<evidence type="ECO:0000313" key="9">
    <source>
        <dbReference type="EMBL" id="GAT07563.1"/>
    </source>
</evidence>
<evidence type="ECO:0000259" key="7">
    <source>
        <dbReference type="Pfam" id="PF04542"/>
    </source>
</evidence>
<dbReference type="NCBIfam" id="TIGR02937">
    <property type="entry name" value="sigma70-ECF"/>
    <property type="match status" value="1"/>
</dbReference>
<dbReference type="Gene3D" id="1.10.10.10">
    <property type="entry name" value="Winged helix-like DNA-binding domain superfamily/Winged helix DNA-binding domain"/>
    <property type="match status" value="2"/>
</dbReference>
<name>A0ABQ0KDD7_MYCNV</name>
<evidence type="ECO:0000256" key="4">
    <source>
        <dbReference type="ARBA" id="ARBA00023163"/>
    </source>
</evidence>
<dbReference type="PANTHER" id="PTHR30385">
    <property type="entry name" value="SIGMA FACTOR F FLAGELLAR"/>
    <property type="match status" value="1"/>
</dbReference>
<dbReference type="InterPro" id="IPR014284">
    <property type="entry name" value="RNA_pol_sigma-70_dom"/>
</dbReference>
<keyword evidence="10" id="KW-1185">Reference proteome</keyword>
<dbReference type="InterPro" id="IPR007630">
    <property type="entry name" value="RNA_pol_sigma70_r4"/>
</dbReference>
<dbReference type="InterPro" id="IPR007627">
    <property type="entry name" value="RNA_pol_sigma70_r2"/>
</dbReference>
<dbReference type="Pfam" id="PF04545">
    <property type="entry name" value="Sigma70_r4"/>
    <property type="match status" value="1"/>
</dbReference>
<proteinExistence type="predicted"/>
<evidence type="ECO:0000313" key="10">
    <source>
        <dbReference type="Proteomes" id="UP000069773"/>
    </source>
</evidence>
<dbReference type="InterPro" id="IPR036388">
    <property type="entry name" value="WH-like_DNA-bd_sf"/>
</dbReference>
<feature type="region of interest" description="Disordered" evidence="5">
    <location>
        <begin position="260"/>
        <end position="288"/>
    </location>
</feature>
<organism evidence="9 10">
    <name type="scientific">Mycolicibacterium novocastrense</name>
    <name type="common">Mycobacterium novocastrense</name>
    <dbReference type="NCBI Taxonomy" id="59813"/>
    <lineage>
        <taxon>Bacteria</taxon>
        <taxon>Bacillati</taxon>
        <taxon>Actinomycetota</taxon>
        <taxon>Actinomycetes</taxon>
        <taxon>Mycobacteriales</taxon>
        <taxon>Mycobacteriaceae</taxon>
        <taxon>Mycolicibacterium</taxon>
    </lineage>
</organism>
<accession>A0ABQ0KDD7</accession>
<sequence length="288" mass="32359">MVSEANSEYADVTEMFRRLKALDQGSLPYRRQREAIVDRTLPLADHVARRYRNRGEPIDDLVQAARVGLVNAVNRFDPDNGADFLSFAIPTIMGEVRRHFRDYGWAVKVPRRLKDLQGQLVKARAELSQQIGRAPTPSEVAGHLGIEREAVMEATIASSNYSTLSTDVQASADDEFRSVGDTLGDVDPNIDKVVDLETVRPLIAALPERERTVLLLRFFESMTQTQIAERMGYSQMHVSRLLAQALRRLREQVLEPGVDGVEVETPAPRRRRRSPAPPATVRHLKRGA</sequence>
<feature type="domain" description="RNA polymerase sigma-70 region 4" evidence="8">
    <location>
        <begin position="203"/>
        <end position="251"/>
    </location>
</feature>